<feature type="transmembrane region" description="Helical" evidence="8">
    <location>
        <begin position="12"/>
        <end position="30"/>
    </location>
</feature>
<name>I8ALF9_9BACL</name>
<dbReference type="InterPro" id="IPR004812">
    <property type="entry name" value="Efflux_drug-R_Bcr/CmlA"/>
</dbReference>
<protein>
    <recommendedName>
        <fullName evidence="8">Bcr/CflA family efflux transporter</fullName>
    </recommendedName>
</protein>
<dbReference type="RefSeq" id="WP_007200932.1">
    <property type="nucleotide sequence ID" value="NZ_AKKV01000020.1"/>
</dbReference>
<feature type="transmembrane region" description="Helical" evidence="8">
    <location>
        <begin position="50"/>
        <end position="69"/>
    </location>
</feature>
<evidence type="ECO:0000256" key="4">
    <source>
        <dbReference type="ARBA" id="ARBA00022475"/>
    </source>
</evidence>
<evidence type="ECO:0000256" key="5">
    <source>
        <dbReference type="ARBA" id="ARBA00022692"/>
    </source>
</evidence>
<comment type="similarity">
    <text evidence="2 8">Belongs to the major facilitator superfamily. Bcr/CmlA family.</text>
</comment>
<dbReference type="PATRIC" id="fig|1196324.3.peg.846"/>
<feature type="transmembrane region" description="Helical" evidence="8">
    <location>
        <begin position="371"/>
        <end position="393"/>
    </location>
</feature>
<keyword evidence="11" id="KW-1185">Reference proteome</keyword>
<keyword evidence="4 8" id="KW-1003">Cell membrane</keyword>
<evidence type="ECO:0000256" key="8">
    <source>
        <dbReference type="RuleBase" id="RU365088"/>
    </source>
</evidence>
<feature type="transmembrane region" description="Helical" evidence="8">
    <location>
        <begin position="170"/>
        <end position="189"/>
    </location>
</feature>
<feature type="transmembrane region" description="Helical" evidence="8">
    <location>
        <begin position="106"/>
        <end position="127"/>
    </location>
</feature>
<feature type="transmembrane region" description="Helical" evidence="8">
    <location>
        <begin position="81"/>
        <end position="100"/>
    </location>
</feature>
<feature type="transmembrane region" description="Helical" evidence="8">
    <location>
        <begin position="257"/>
        <end position="278"/>
    </location>
</feature>
<accession>I8ALF9</accession>
<dbReference type="STRING" id="1196324.A374_04164"/>
<reference evidence="10 11" key="1">
    <citation type="journal article" date="2012" name="J. Bacteriol.">
        <title>Genome of Bacillus macauensis ZFHKF-1, a Long-Chain-Forming Bacterium.</title>
        <authorList>
            <person name="Cai L."/>
            <person name="Zhang T."/>
        </authorList>
    </citation>
    <scope>NUCLEOTIDE SEQUENCE [LARGE SCALE GENOMIC DNA]</scope>
    <source>
        <strain evidence="10 11">ZFHKF-1</strain>
    </source>
</reference>
<dbReference type="Pfam" id="PF07690">
    <property type="entry name" value="MFS_1"/>
    <property type="match status" value="1"/>
</dbReference>
<evidence type="ECO:0000256" key="6">
    <source>
        <dbReference type="ARBA" id="ARBA00022989"/>
    </source>
</evidence>
<dbReference type="eggNOG" id="COG2814">
    <property type="taxonomic scope" value="Bacteria"/>
</dbReference>
<gene>
    <name evidence="10" type="ORF">A374_04164</name>
</gene>
<evidence type="ECO:0000256" key="1">
    <source>
        <dbReference type="ARBA" id="ARBA00004651"/>
    </source>
</evidence>
<dbReference type="NCBIfam" id="TIGR00710">
    <property type="entry name" value="efflux_Bcr_CflA"/>
    <property type="match status" value="1"/>
</dbReference>
<evidence type="ECO:0000256" key="3">
    <source>
        <dbReference type="ARBA" id="ARBA00022448"/>
    </source>
</evidence>
<evidence type="ECO:0000313" key="10">
    <source>
        <dbReference type="EMBL" id="EIT86737.1"/>
    </source>
</evidence>
<dbReference type="SUPFAM" id="SSF103473">
    <property type="entry name" value="MFS general substrate transporter"/>
    <property type="match status" value="1"/>
</dbReference>
<dbReference type="CDD" id="cd17320">
    <property type="entry name" value="MFS_MdfA_MDR_like"/>
    <property type="match status" value="1"/>
</dbReference>
<comment type="caution">
    <text evidence="10">The sequence shown here is derived from an EMBL/GenBank/DDBJ whole genome shotgun (WGS) entry which is preliminary data.</text>
</comment>
<dbReference type="GO" id="GO:1990961">
    <property type="term" value="P:xenobiotic detoxification by transmembrane export across the plasma membrane"/>
    <property type="evidence" value="ECO:0007669"/>
    <property type="project" value="InterPro"/>
</dbReference>
<feature type="transmembrane region" description="Helical" evidence="8">
    <location>
        <begin position="311"/>
        <end position="334"/>
    </location>
</feature>
<dbReference type="PANTHER" id="PTHR23502:SF132">
    <property type="entry name" value="POLYAMINE TRANSPORTER 2-RELATED"/>
    <property type="match status" value="1"/>
</dbReference>
<dbReference type="OrthoDB" id="9800416at2"/>
<evidence type="ECO:0000313" key="11">
    <source>
        <dbReference type="Proteomes" id="UP000004080"/>
    </source>
</evidence>
<dbReference type="Proteomes" id="UP000004080">
    <property type="component" value="Unassembled WGS sequence"/>
</dbReference>
<dbReference type="InterPro" id="IPR020846">
    <property type="entry name" value="MFS_dom"/>
</dbReference>
<evidence type="ECO:0000259" key="9">
    <source>
        <dbReference type="PROSITE" id="PS50850"/>
    </source>
</evidence>
<dbReference type="PROSITE" id="PS50850">
    <property type="entry name" value="MFS"/>
    <property type="match status" value="1"/>
</dbReference>
<organism evidence="10 11">
    <name type="scientific">Fictibacillus macauensis ZFHKF-1</name>
    <dbReference type="NCBI Taxonomy" id="1196324"/>
    <lineage>
        <taxon>Bacteria</taxon>
        <taxon>Bacillati</taxon>
        <taxon>Bacillota</taxon>
        <taxon>Bacilli</taxon>
        <taxon>Bacillales</taxon>
        <taxon>Fictibacillaceae</taxon>
        <taxon>Fictibacillus</taxon>
    </lineage>
</organism>
<dbReference type="GO" id="GO:0042910">
    <property type="term" value="F:xenobiotic transmembrane transporter activity"/>
    <property type="evidence" value="ECO:0007669"/>
    <property type="project" value="InterPro"/>
</dbReference>
<dbReference type="EMBL" id="AKKV01000020">
    <property type="protein sequence ID" value="EIT86737.1"/>
    <property type="molecule type" value="Genomic_DNA"/>
</dbReference>
<keyword evidence="3 8" id="KW-0813">Transport</keyword>
<keyword evidence="7 8" id="KW-0472">Membrane</keyword>
<keyword evidence="5 8" id="KW-0812">Transmembrane</keyword>
<feature type="transmembrane region" description="Helical" evidence="8">
    <location>
        <begin position="139"/>
        <end position="158"/>
    </location>
</feature>
<dbReference type="PANTHER" id="PTHR23502">
    <property type="entry name" value="MAJOR FACILITATOR SUPERFAMILY"/>
    <property type="match status" value="1"/>
</dbReference>
<dbReference type="FunFam" id="1.20.1720.10:FF:000005">
    <property type="entry name" value="Bcr/CflA family efflux transporter"/>
    <property type="match status" value="1"/>
</dbReference>
<evidence type="ECO:0000256" key="2">
    <source>
        <dbReference type="ARBA" id="ARBA00006236"/>
    </source>
</evidence>
<feature type="transmembrane region" description="Helical" evidence="8">
    <location>
        <begin position="219"/>
        <end position="237"/>
    </location>
</feature>
<feature type="transmembrane region" description="Helical" evidence="8">
    <location>
        <begin position="346"/>
        <end position="365"/>
    </location>
</feature>
<dbReference type="InterPro" id="IPR036259">
    <property type="entry name" value="MFS_trans_sf"/>
</dbReference>
<dbReference type="AlphaFoldDB" id="I8ALF9"/>
<dbReference type="GO" id="GO:0005886">
    <property type="term" value="C:plasma membrane"/>
    <property type="evidence" value="ECO:0007669"/>
    <property type="project" value="UniProtKB-SubCell"/>
</dbReference>
<proteinExistence type="inferred from homology"/>
<feature type="transmembrane region" description="Helical" evidence="8">
    <location>
        <begin position="285"/>
        <end position="305"/>
    </location>
</feature>
<comment type="subcellular location">
    <subcellularLocation>
        <location evidence="1 8">Cell membrane</location>
        <topology evidence="1 8">Multi-pass membrane protein</topology>
    </subcellularLocation>
</comment>
<dbReference type="InterPro" id="IPR011701">
    <property type="entry name" value="MFS"/>
</dbReference>
<dbReference type="Gene3D" id="1.20.1720.10">
    <property type="entry name" value="Multidrug resistance protein D"/>
    <property type="match status" value="1"/>
</dbReference>
<sequence>MMRKMEENTTRRFSFAIILGALTAIGPLSIDMYLPALPKLATELATPVSFAQLSLTACLLGIAAGQVVIGPLSDRRGRKMPLLVSLFVYALASLWCVFSQHIVMLIVLRFIQGAAGAGGIVIARAMVRDLFSGTEMTKFVSLLTLINGAAPILAPVIGGQLLHFTSWRGIFVTLFLLSLVMIISAAIGLPETLAKENKAVGGMKETLITYGKLVRDRQFMGYASAQGFVMAAMFAYISGSPFVLQTVFHVSPQGFSLLFALNGLGIILGSAIAGKLAGTVKEESILKGGLLLAVVGSLLMLVVTWPTHHLIGLLIALFLTVSSVGVVSTASFTLAMEKQQRSAGAAAALLGLLPFILGGVLAPLVGLGHDLAATMSLVIALCEGIGFLLFITLTRQSVTLTRGNNLNR</sequence>
<feature type="domain" description="Major facilitator superfamily (MFS) profile" evidence="9">
    <location>
        <begin position="15"/>
        <end position="398"/>
    </location>
</feature>
<evidence type="ECO:0000256" key="7">
    <source>
        <dbReference type="ARBA" id="ARBA00023136"/>
    </source>
</evidence>
<keyword evidence="6 8" id="KW-1133">Transmembrane helix</keyword>